<dbReference type="HOGENOM" id="CLU_101604_0_0_1"/>
<reference evidence="4" key="1">
    <citation type="journal article" date="2010" name="Genome Biol.">
        <title>Genome sequence of the necrotrophic plant pathogen Pythium ultimum reveals original pathogenicity mechanisms and effector repertoire.</title>
        <authorList>
            <person name="Levesque C.A."/>
            <person name="Brouwer H."/>
            <person name="Cano L."/>
            <person name="Hamilton J.P."/>
            <person name="Holt C."/>
            <person name="Huitema E."/>
            <person name="Raffaele S."/>
            <person name="Robideau G.P."/>
            <person name="Thines M."/>
            <person name="Win J."/>
            <person name="Zerillo M.M."/>
            <person name="Beakes G.W."/>
            <person name="Boore J.L."/>
            <person name="Busam D."/>
            <person name="Dumas B."/>
            <person name="Ferriera S."/>
            <person name="Fuerstenberg S.I."/>
            <person name="Gachon C.M."/>
            <person name="Gaulin E."/>
            <person name="Govers F."/>
            <person name="Grenville-Briggs L."/>
            <person name="Horner N."/>
            <person name="Hostetler J."/>
            <person name="Jiang R.H."/>
            <person name="Johnson J."/>
            <person name="Krajaejun T."/>
            <person name="Lin H."/>
            <person name="Meijer H.J."/>
            <person name="Moore B."/>
            <person name="Morris P."/>
            <person name="Phuntmart V."/>
            <person name="Puiu D."/>
            <person name="Shetty J."/>
            <person name="Stajich J.E."/>
            <person name="Tripathy S."/>
            <person name="Wawra S."/>
            <person name="van West P."/>
            <person name="Whitty B.R."/>
            <person name="Coutinho P.M."/>
            <person name="Henrissat B."/>
            <person name="Martin F."/>
            <person name="Thomas P.D."/>
            <person name="Tyler B.M."/>
            <person name="De Vries R.P."/>
            <person name="Kamoun S."/>
            <person name="Yandell M."/>
            <person name="Tisserat N."/>
            <person name="Buell C.R."/>
        </authorList>
    </citation>
    <scope>NUCLEOTIDE SEQUENCE</scope>
    <source>
        <strain evidence="4">DAOM:BR144</strain>
    </source>
</reference>
<evidence type="ECO:0000259" key="2">
    <source>
        <dbReference type="PROSITE" id="PS51140"/>
    </source>
</evidence>
<sequence length="239" mass="26828">MKSRQSRQKCFVNRKHSSAGFAPVEDWTEEDDALFAGRRYAKNPAATTVNLTKLALLQEIFPEIEIELLQDILVAAQYQVDVAASMFGELLRETTPLITGDFAAAVPSSEDSDLIVLDVEMNDMDDDEDWSEVSTVVEHRQVEANPWVMVQDEWEVVDMEGEKVSTFAEILRRSGTNSTSAAAVPQLPKLSIVEFETSRAQKQKTLKKSANNQAPTYDLPERGVKSFGARKRRFLKTRA</sequence>
<organism evidence="3 4">
    <name type="scientific">Globisporangium ultimum (strain ATCC 200006 / CBS 805.95 / DAOM BR144)</name>
    <name type="common">Pythium ultimum</name>
    <dbReference type="NCBI Taxonomy" id="431595"/>
    <lineage>
        <taxon>Eukaryota</taxon>
        <taxon>Sar</taxon>
        <taxon>Stramenopiles</taxon>
        <taxon>Oomycota</taxon>
        <taxon>Peronosporomycetes</taxon>
        <taxon>Pythiales</taxon>
        <taxon>Pythiaceae</taxon>
        <taxon>Globisporangium</taxon>
    </lineage>
</organism>
<dbReference type="EMBL" id="GL376622">
    <property type="status" value="NOT_ANNOTATED_CDS"/>
    <property type="molecule type" value="Genomic_DNA"/>
</dbReference>
<dbReference type="OMA" id="RWLADEM"/>
<keyword evidence="4" id="KW-1185">Reference proteome</keyword>
<feature type="compositionally biased region" description="Basic residues" evidence="1">
    <location>
        <begin position="228"/>
        <end position="239"/>
    </location>
</feature>
<dbReference type="InParanoid" id="K3WWZ0"/>
<dbReference type="PROSITE" id="PS51140">
    <property type="entry name" value="CUE"/>
    <property type="match status" value="1"/>
</dbReference>
<dbReference type="GO" id="GO:0043130">
    <property type="term" value="F:ubiquitin binding"/>
    <property type="evidence" value="ECO:0007669"/>
    <property type="project" value="InterPro"/>
</dbReference>
<evidence type="ECO:0000256" key="1">
    <source>
        <dbReference type="SAM" id="MobiDB-lite"/>
    </source>
</evidence>
<feature type="domain" description="CUE" evidence="2">
    <location>
        <begin position="49"/>
        <end position="93"/>
    </location>
</feature>
<dbReference type="CDD" id="cd14279">
    <property type="entry name" value="CUE"/>
    <property type="match status" value="1"/>
</dbReference>
<dbReference type="eggNOG" id="ENOG502SKRX">
    <property type="taxonomic scope" value="Eukaryota"/>
</dbReference>
<evidence type="ECO:0000313" key="3">
    <source>
        <dbReference type="EnsemblProtists" id="PYU1_T009488"/>
    </source>
</evidence>
<dbReference type="AlphaFoldDB" id="K3WWZ0"/>
<name>K3WWZ0_GLOUD</name>
<feature type="region of interest" description="Disordered" evidence="1">
    <location>
        <begin position="201"/>
        <end position="239"/>
    </location>
</feature>
<dbReference type="EnsemblProtists" id="PYU1_T009488">
    <property type="protein sequence ID" value="PYU1_T009488"/>
    <property type="gene ID" value="PYU1_G009470"/>
</dbReference>
<reference evidence="4" key="2">
    <citation type="submission" date="2010-04" db="EMBL/GenBank/DDBJ databases">
        <authorList>
            <person name="Buell R."/>
            <person name="Hamilton J."/>
            <person name="Hostetler J."/>
        </authorList>
    </citation>
    <scope>NUCLEOTIDE SEQUENCE [LARGE SCALE GENOMIC DNA]</scope>
    <source>
        <strain evidence="4">DAOM:BR144</strain>
    </source>
</reference>
<proteinExistence type="predicted"/>
<protein>
    <recommendedName>
        <fullName evidence="2">CUE domain-containing protein</fullName>
    </recommendedName>
</protein>
<dbReference type="VEuPathDB" id="FungiDB:PYU1_G009470"/>
<reference evidence="3" key="3">
    <citation type="submission" date="2015-02" db="UniProtKB">
        <authorList>
            <consortium name="EnsemblProtists"/>
        </authorList>
    </citation>
    <scope>IDENTIFICATION</scope>
    <source>
        <strain evidence="3">DAOM BR144</strain>
    </source>
</reference>
<accession>K3WWZ0</accession>
<dbReference type="InterPro" id="IPR003892">
    <property type="entry name" value="CUE"/>
</dbReference>
<evidence type="ECO:0000313" key="4">
    <source>
        <dbReference type="Proteomes" id="UP000019132"/>
    </source>
</evidence>
<dbReference type="Proteomes" id="UP000019132">
    <property type="component" value="Unassembled WGS sequence"/>
</dbReference>